<dbReference type="InterPro" id="IPR010977">
    <property type="entry name" value="Aromatic_deC"/>
</dbReference>
<dbReference type="InterPro" id="IPR015422">
    <property type="entry name" value="PyrdxlP-dep_Trfase_small"/>
</dbReference>
<dbReference type="GO" id="GO:0030170">
    <property type="term" value="F:pyridoxal phosphate binding"/>
    <property type="evidence" value="ECO:0007669"/>
    <property type="project" value="InterPro"/>
</dbReference>
<dbReference type="Gene3D" id="3.90.1150.10">
    <property type="entry name" value="Aspartate Aminotransferase, domain 1"/>
    <property type="match status" value="1"/>
</dbReference>
<evidence type="ECO:0000256" key="1">
    <source>
        <dbReference type="ARBA" id="ARBA00001933"/>
    </source>
</evidence>
<dbReference type="EMBL" id="FOAZ01000003">
    <property type="protein sequence ID" value="SEK66158.1"/>
    <property type="molecule type" value="Genomic_DNA"/>
</dbReference>
<dbReference type="Gene3D" id="3.40.640.10">
    <property type="entry name" value="Type I PLP-dependent aspartate aminotransferase-like (Major domain)"/>
    <property type="match status" value="1"/>
</dbReference>
<comment type="similarity">
    <text evidence="2 7">Belongs to the group II decarboxylase family.</text>
</comment>
<comment type="cofactor">
    <cofactor evidence="1 6 7">
        <name>pyridoxal 5'-phosphate</name>
        <dbReference type="ChEBI" id="CHEBI:597326"/>
    </cofactor>
</comment>
<evidence type="ECO:0000256" key="2">
    <source>
        <dbReference type="ARBA" id="ARBA00009533"/>
    </source>
</evidence>
<dbReference type="GO" id="GO:0006520">
    <property type="term" value="P:amino acid metabolic process"/>
    <property type="evidence" value="ECO:0007669"/>
    <property type="project" value="InterPro"/>
</dbReference>
<proteinExistence type="inferred from homology"/>
<dbReference type="GO" id="GO:0019752">
    <property type="term" value="P:carboxylic acid metabolic process"/>
    <property type="evidence" value="ECO:0007669"/>
    <property type="project" value="InterPro"/>
</dbReference>
<dbReference type="Proteomes" id="UP000183015">
    <property type="component" value="Unassembled WGS sequence"/>
</dbReference>
<dbReference type="PANTHER" id="PTHR45677:SF8">
    <property type="entry name" value="CYSTEINE SULFINIC ACID DECARBOXYLASE"/>
    <property type="match status" value="1"/>
</dbReference>
<evidence type="ECO:0000256" key="3">
    <source>
        <dbReference type="ARBA" id="ARBA00022793"/>
    </source>
</evidence>
<keyword evidence="3" id="KW-0210">Decarboxylase</keyword>
<dbReference type="PANTHER" id="PTHR45677">
    <property type="entry name" value="GLUTAMATE DECARBOXYLASE-RELATED"/>
    <property type="match status" value="1"/>
</dbReference>
<evidence type="ECO:0000256" key="6">
    <source>
        <dbReference type="PIRSR" id="PIRSR602129-50"/>
    </source>
</evidence>
<organism evidence="8 9">
    <name type="scientific">Streptacidiphilus jiangxiensis</name>
    <dbReference type="NCBI Taxonomy" id="235985"/>
    <lineage>
        <taxon>Bacteria</taxon>
        <taxon>Bacillati</taxon>
        <taxon>Actinomycetota</taxon>
        <taxon>Actinomycetes</taxon>
        <taxon>Kitasatosporales</taxon>
        <taxon>Streptomycetaceae</taxon>
        <taxon>Streptacidiphilus</taxon>
    </lineage>
</organism>
<dbReference type="AlphaFoldDB" id="A0A1H7IUT6"/>
<dbReference type="InterPro" id="IPR015424">
    <property type="entry name" value="PyrdxlP-dep_Trfase"/>
</dbReference>
<dbReference type="OrthoDB" id="3335676at2"/>
<dbReference type="GO" id="GO:0005737">
    <property type="term" value="C:cytoplasm"/>
    <property type="evidence" value="ECO:0007669"/>
    <property type="project" value="TreeGrafter"/>
</dbReference>
<gene>
    <name evidence="8" type="ORF">SAMN05414137_10320</name>
</gene>
<dbReference type="SUPFAM" id="SSF53383">
    <property type="entry name" value="PLP-dependent transferases"/>
    <property type="match status" value="1"/>
</dbReference>
<dbReference type="InterPro" id="IPR002129">
    <property type="entry name" value="PyrdxlP-dep_de-COase"/>
</dbReference>
<name>A0A1H7IUT6_STRJI</name>
<keyword evidence="4 6" id="KW-0663">Pyridoxal phosphate</keyword>
<protein>
    <submittedName>
        <fullName evidence="8">L-2,4-diaminobutyrate decarboxylase</fullName>
    </submittedName>
</protein>
<keyword evidence="9" id="KW-1185">Reference proteome</keyword>
<accession>A0A1H7IUT6</accession>
<evidence type="ECO:0000256" key="4">
    <source>
        <dbReference type="ARBA" id="ARBA00022898"/>
    </source>
</evidence>
<dbReference type="Pfam" id="PF00282">
    <property type="entry name" value="Pyridoxal_deC"/>
    <property type="match status" value="1"/>
</dbReference>
<reference evidence="9" key="1">
    <citation type="submission" date="2016-10" db="EMBL/GenBank/DDBJ databases">
        <authorList>
            <person name="Varghese N."/>
        </authorList>
    </citation>
    <scope>NUCLEOTIDE SEQUENCE [LARGE SCALE GENOMIC DNA]</scope>
    <source>
        <strain evidence="9">DSM 45096 / BCRC 16803 / CGMCC 4.1857 / CIP 109030 / JCM 12277 / KCTC 19219 / NBRC 100920 / 33214</strain>
    </source>
</reference>
<dbReference type="InterPro" id="IPR015421">
    <property type="entry name" value="PyrdxlP-dep_Trfase_major"/>
</dbReference>
<keyword evidence="5 7" id="KW-0456">Lyase</keyword>
<sequence>MHVLNPDTLEPTAKLLHEVVAAGLEHKTSEDVYGTRATPEQLQALLLGDLPDAPSSPEQVWTEITDTVLPYCVNMNSPRFMGFGDTGGDTASLAAGLFAVLAQQNLINQSFCSPSGTFTEIAVLRWLRGLLGYANPPADQVTSVWDAGGVITYGGTGSNTVAMMLAREHAAPGTLAAGVTDPERFGLIVPRGIGHYSVKSAATWIGCGTHVTEVDTRGFRYDLRALAKAVKARRGRTMAVVAYAGDSRTQTVDRLCAVAETVREHDPEVWLHIDACWGLMCALTPRLTHLLDGIELFDSVTVDPHKVLNVPYGVSALLLRDPASLRLVSSYSDLIMQEDFAFGQVTPFIGTKEWTSLRAWAAMRALGRQGLAQVMDERLDRARRFADLVDARPGLIRLNEPDMCAVAFLVLPAGHDPARPDVDRINTLNRALHARLMAEGRWHLHQFTIPDDLGRVRQGAVLAPLRFVSINPRITDEHMRQVLDYVTALSQEVQP</sequence>
<evidence type="ECO:0000313" key="9">
    <source>
        <dbReference type="Proteomes" id="UP000183015"/>
    </source>
</evidence>
<evidence type="ECO:0000256" key="5">
    <source>
        <dbReference type="ARBA" id="ARBA00023239"/>
    </source>
</evidence>
<feature type="modified residue" description="N6-(pyridoxal phosphate)lysine" evidence="6">
    <location>
        <position position="306"/>
    </location>
</feature>
<dbReference type="STRING" id="235985.SAMN05414137_10320"/>
<dbReference type="Gene3D" id="1.20.1340.10">
    <property type="entry name" value="dopa decarboxylase, N-terminal domain"/>
    <property type="match status" value="1"/>
</dbReference>
<dbReference type="RefSeq" id="WP_042447653.1">
    <property type="nucleotide sequence ID" value="NZ_BBPN01000013.1"/>
</dbReference>
<dbReference type="GO" id="GO:0004058">
    <property type="term" value="F:aromatic-L-amino-acid decarboxylase activity"/>
    <property type="evidence" value="ECO:0007669"/>
    <property type="project" value="UniProtKB-ARBA"/>
</dbReference>
<dbReference type="PRINTS" id="PR00800">
    <property type="entry name" value="YHDCRBOXLASE"/>
</dbReference>
<evidence type="ECO:0000256" key="7">
    <source>
        <dbReference type="RuleBase" id="RU000382"/>
    </source>
</evidence>
<evidence type="ECO:0000313" key="8">
    <source>
        <dbReference type="EMBL" id="SEK66158.1"/>
    </source>
</evidence>
<dbReference type="eggNOG" id="COG0076">
    <property type="taxonomic scope" value="Bacteria"/>
</dbReference>